<proteinExistence type="predicted"/>
<dbReference type="InterPro" id="IPR005551">
    <property type="entry name" value="CitX"/>
</dbReference>
<dbReference type="AlphaFoldDB" id="A0A336NHR7"/>
<comment type="catalytic activity">
    <reaction evidence="4">
        <text>apo-[citrate lyase ACP] + 2'-(5''-triphospho-alpha-D-ribosyl)-3'-dephospho-CoA = holo-[citrate lyase ACP] + diphosphate</text>
        <dbReference type="Rhea" id="RHEA:16333"/>
        <dbReference type="Rhea" id="RHEA-COMP:10157"/>
        <dbReference type="Rhea" id="RHEA-COMP:10158"/>
        <dbReference type="ChEBI" id="CHEBI:29999"/>
        <dbReference type="ChEBI" id="CHEBI:33019"/>
        <dbReference type="ChEBI" id="CHEBI:61378"/>
        <dbReference type="ChEBI" id="CHEBI:82683"/>
        <dbReference type="EC" id="2.7.7.61"/>
    </reaction>
</comment>
<dbReference type="EMBL" id="UFSP01000004">
    <property type="protein sequence ID" value="SSZ30433.1"/>
    <property type="molecule type" value="Genomic_DNA"/>
</dbReference>
<accession>A0A336NHR7</accession>
<organism evidence="5 6">
    <name type="scientific">Aggregatibacter aphrophilus</name>
    <name type="common">Haemophilus aphrophilus</name>
    <dbReference type="NCBI Taxonomy" id="732"/>
    <lineage>
        <taxon>Bacteria</taxon>
        <taxon>Pseudomonadati</taxon>
        <taxon>Pseudomonadota</taxon>
        <taxon>Gammaproteobacteria</taxon>
        <taxon>Pasteurellales</taxon>
        <taxon>Pasteurellaceae</taxon>
        <taxon>Aggregatibacter</taxon>
    </lineage>
</organism>
<evidence type="ECO:0000256" key="1">
    <source>
        <dbReference type="ARBA" id="ARBA00012524"/>
    </source>
</evidence>
<sequence>MAISLNHFSTAGTEISLEQLLSAREARALLQQQLLAQYGQTLLCVTLTAVGGVKKNALLDYVFTKTLENLTALFMQLHITPTKEIVRPLVTGHEGFLCCR</sequence>
<reference evidence="5 6" key="1">
    <citation type="submission" date="2018-06" db="EMBL/GenBank/DDBJ databases">
        <authorList>
            <consortium name="Pathogen Informatics"/>
            <person name="Doyle S."/>
        </authorList>
    </citation>
    <scope>NUCLEOTIDE SEQUENCE [LARGE SCALE GENOMIC DNA]</scope>
    <source>
        <strain evidence="5 6">NCTC5908</strain>
    </source>
</reference>
<dbReference type="EC" id="2.7.7.61" evidence="1"/>
<name>A0A336NHR7_AGGAP</name>
<dbReference type="Pfam" id="PF03802">
    <property type="entry name" value="CitX"/>
    <property type="match status" value="1"/>
</dbReference>
<evidence type="ECO:0000313" key="5">
    <source>
        <dbReference type="EMBL" id="SSZ30433.1"/>
    </source>
</evidence>
<evidence type="ECO:0000256" key="2">
    <source>
        <dbReference type="ARBA" id="ARBA00022679"/>
    </source>
</evidence>
<keyword evidence="2" id="KW-0808">Transferase</keyword>
<evidence type="ECO:0000313" key="6">
    <source>
        <dbReference type="Proteomes" id="UP000253728"/>
    </source>
</evidence>
<keyword evidence="3" id="KW-0548">Nucleotidyltransferase</keyword>
<dbReference type="GO" id="GO:0016829">
    <property type="term" value="F:lyase activity"/>
    <property type="evidence" value="ECO:0007669"/>
    <property type="project" value="UniProtKB-KW"/>
</dbReference>
<protein>
    <recommendedName>
        <fullName evidence="1">citrate lyase holo-[acyl-carrier protein] synthase</fullName>
        <ecNumber evidence="1">2.7.7.61</ecNumber>
    </recommendedName>
</protein>
<evidence type="ECO:0000256" key="3">
    <source>
        <dbReference type="ARBA" id="ARBA00022695"/>
    </source>
</evidence>
<gene>
    <name evidence="5" type="ORF">NCTC5908_02263</name>
</gene>
<dbReference type="GO" id="GO:0050519">
    <property type="term" value="F:holo-citrate lyase synthase activity"/>
    <property type="evidence" value="ECO:0007669"/>
    <property type="project" value="UniProtKB-EC"/>
</dbReference>
<dbReference type="Proteomes" id="UP000253728">
    <property type="component" value="Unassembled WGS sequence"/>
</dbReference>
<keyword evidence="5" id="KW-0456">Lyase</keyword>
<evidence type="ECO:0000256" key="4">
    <source>
        <dbReference type="ARBA" id="ARBA00048574"/>
    </source>
</evidence>
<dbReference type="GO" id="GO:0051191">
    <property type="term" value="P:prosthetic group biosynthetic process"/>
    <property type="evidence" value="ECO:0007669"/>
    <property type="project" value="InterPro"/>
</dbReference>